<dbReference type="Pfam" id="PF02661">
    <property type="entry name" value="Fic"/>
    <property type="match status" value="1"/>
</dbReference>
<dbReference type="SUPFAM" id="SSF140931">
    <property type="entry name" value="Fic-like"/>
    <property type="match status" value="1"/>
</dbReference>
<dbReference type="PROSITE" id="PS51459">
    <property type="entry name" value="FIDO"/>
    <property type="match status" value="1"/>
</dbReference>
<evidence type="ECO:0000313" key="5">
    <source>
        <dbReference type="EMBL" id="EFS20899.1"/>
    </source>
</evidence>
<accession>E5BFL8</accession>
<dbReference type="HOGENOM" id="CLU_040460_5_0_0"/>
<dbReference type="EMBL" id="GG657971">
    <property type="protein sequence ID" value="EFS20899.1"/>
    <property type="molecule type" value="Genomic_DNA"/>
</dbReference>
<dbReference type="Gene3D" id="1.10.3290.10">
    <property type="entry name" value="Fido-like domain"/>
    <property type="match status" value="1"/>
</dbReference>
<dbReference type="Proteomes" id="UP000002975">
    <property type="component" value="Unassembled WGS sequence"/>
</dbReference>
<keyword evidence="6" id="KW-1185">Reference proteome</keyword>
<reference evidence="5 6" key="1">
    <citation type="submission" date="2009-02" db="EMBL/GenBank/DDBJ databases">
        <title>The Genome Sequence of Fusobacterium sp. 3_1_5R.</title>
        <authorList>
            <consortium name="The Broad Institute Genome Sequencing Platform"/>
            <person name="Ward D."/>
            <person name="Young S.K."/>
            <person name="Kodira C.D."/>
            <person name="Zeng Q."/>
            <person name="Koehrsen M."/>
            <person name="Alvarado L."/>
            <person name="Berlin A."/>
            <person name="Borenstein D."/>
            <person name="Chen Z."/>
            <person name="Engels R."/>
            <person name="Freedman E."/>
            <person name="Gellesch M."/>
            <person name="Goldberg J."/>
            <person name="Griggs A."/>
            <person name="Gujja S."/>
            <person name="Heiman D."/>
            <person name="Hepburn T."/>
            <person name="Howarth C."/>
            <person name="Jen D."/>
            <person name="Larson L."/>
            <person name="Lewis B."/>
            <person name="Mehta T."/>
            <person name="Park D."/>
            <person name="Pearson M."/>
            <person name="Roberts A."/>
            <person name="Saif S."/>
            <person name="Shea T."/>
            <person name="Shenoy N."/>
            <person name="Sisk P."/>
            <person name="Stolte C."/>
            <person name="Sykes S."/>
            <person name="Walk T."/>
            <person name="White J."/>
            <person name="Yandava C."/>
            <person name="Allen-Vercoe E."/>
            <person name="Strauss J."/>
            <person name="Ambrose C."/>
            <person name="Lander E."/>
            <person name="Nusbaum C."/>
            <person name="Galagan J."/>
            <person name="Birren B."/>
        </authorList>
    </citation>
    <scope>NUCLEOTIDE SEQUENCE [LARGE SCALE GENOMIC DNA]</scope>
    <source>
        <strain evidence="5 6">3_1_5R</strain>
    </source>
</reference>
<feature type="binding site" evidence="2">
    <location>
        <begin position="168"/>
        <end position="175"/>
    </location>
    <ligand>
        <name>ATP</name>
        <dbReference type="ChEBI" id="CHEBI:30616"/>
    </ligand>
</feature>
<dbReference type="InterPro" id="IPR040198">
    <property type="entry name" value="Fido_containing"/>
</dbReference>
<dbReference type="InterPro" id="IPR036597">
    <property type="entry name" value="Fido-like_dom_sf"/>
</dbReference>
<organism evidence="5 6">
    <name type="scientific">Fusobacterium gonidiaformans 3-1-5R</name>
    <dbReference type="NCBI Taxonomy" id="469605"/>
    <lineage>
        <taxon>Bacteria</taxon>
        <taxon>Fusobacteriati</taxon>
        <taxon>Fusobacteriota</taxon>
        <taxon>Fusobacteriia</taxon>
        <taxon>Fusobacteriales</taxon>
        <taxon>Fusobacteriaceae</taxon>
        <taxon>Fusobacterium</taxon>
    </lineage>
</organism>
<feature type="active site" evidence="1">
    <location>
        <position position="164"/>
    </location>
</feature>
<evidence type="ECO:0000256" key="1">
    <source>
        <dbReference type="PIRSR" id="PIRSR640198-1"/>
    </source>
</evidence>
<dbReference type="PANTHER" id="PTHR13504:SF38">
    <property type="entry name" value="FIDO DOMAIN-CONTAINING PROTEIN"/>
    <property type="match status" value="1"/>
</dbReference>
<dbReference type="BioCyc" id="FSP469605-HMP:GTSP-399-MONOMER"/>
<evidence type="ECO:0000259" key="4">
    <source>
        <dbReference type="PROSITE" id="PS51459"/>
    </source>
</evidence>
<evidence type="ECO:0000256" key="3">
    <source>
        <dbReference type="PIRSR" id="PIRSR640198-3"/>
    </source>
</evidence>
<sequence>MSEKNILGEMTEEYIEDMLARLAHNSSAIEGNTLSYNQTVSIVLNRTIPSGSSINIREFYEVENHRYALEYILEELKEKTSLDLYVIKEINNKLMDHLNYNKGNFKTDGNAIKGADFETASPQETPSLMYQWVENINFRIANSKTEEEKIKVILEEHIKFERIHPFSDGNGRTGRILMLYSMLEHNLDPFIIPVERREDYYDVLRSQNTEAFYHLIQPLQIVETNRRKAFFNKEKSTIKEQKNPWERKMKEGKEGISR</sequence>
<protein>
    <submittedName>
        <fullName evidence="5">Fic family protein</fullName>
    </submittedName>
</protein>
<feature type="binding site" evidence="2">
    <location>
        <begin position="200"/>
        <end position="201"/>
    </location>
    <ligand>
        <name>ATP</name>
        <dbReference type="ChEBI" id="CHEBI:30616"/>
    </ligand>
</feature>
<feature type="site" description="Important for autoinhibition of adenylyltransferase activity" evidence="3">
    <location>
        <position position="30"/>
    </location>
</feature>
<dbReference type="AlphaFoldDB" id="E5BFL8"/>
<evidence type="ECO:0000313" key="6">
    <source>
        <dbReference type="Proteomes" id="UP000002975"/>
    </source>
</evidence>
<keyword evidence="2" id="KW-0067">ATP-binding</keyword>
<dbReference type="InterPro" id="IPR003812">
    <property type="entry name" value="Fido"/>
</dbReference>
<proteinExistence type="predicted"/>
<name>E5BFL8_9FUSO</name>
<dbReference type="OrthoDB" id="9813719at2"/>
<evidence type="ECO:0000256" key="2">
    <source>
        <dbReference type="PIRSR" id="PIRSR640198-2"/>
    </source>
</evidence>
<dbReference type="GO" id="GO:0005524">
    <property type="term" value="F:ATP binding"/>
    <property type="evidence" value="ECO:0007669"/>
    <property type="project" value="UniProtKB-KW"/>
</dbReference>
<dbReference type="RefSeq" id="WP_008800974.1">
    <property type="nucleotide sequence ID" value="NZ_GG657971.1"/>
</dbReference>
<keyword evidence="2" id="KW-0547">Nucleotide-binding</keyword>
<gene>
    <name evidence="5" type="ORF">FSBG_00396</name>
</gene>
<dbReference type="PANTHER" id="PTHR13504">
    <property type="entry name" value="FIDO DOMAIN-CONTAINING PROTEIN DDB_G0283145"/>
    <property type="match status" value="1"/>
</dbReference>
<feature type="domain" description="Fido" evidence="4">
    <location>
        <begin position="82"/>
        <end position="225"/>
    </location>
</feature>
<feature type="binding site" evidence="2">
    <location>
        <position position="208"/>
    </location>
    <ligand>
        <name>ATP</name>
        <dbReference type="ChEBI" id="CHEBI:30616"/>
    </ligand>
</feature>